<name>A0A0B7GTU5_TREPH</name>
<feature type="domain" description="Transcription regulator PadR N-terminal" evidence="1">
    <location>
        <begin position="17"/>
        <end position="89"/>
    </location>
</feature>
<dbReference type="SUPFAM" id="SSF46785">
    <property type="entry name" value="Winged helix' DNA-binding domain"/>
    <property type="match status" value="1"/>
</dbReference>
<dbReference type="Pfam" id="PF03551">
    <property type="entry name" value="PadR"/>
    <property type="match status" value="1"/>
</dbReference>
<dbReference type="InterPro" id="IPR036390">
    <property type="entry name" value="WH_DNA-bd_sf"/>
</dbReference>
<gene>
    <name evidence="2" type="ORF">TPHV1_120076</name>
</gene>
<dbReference type="Gene3D" id="1.10.10.10">
    <property type="entry name" value="Winged helix-like DNA-binding domain superfamily/Winged helix DNA-binding domain"/>
    <property type="match status" value="1"/>
</dbReference>
<dbReference type="Proteomes" id="UP000042527">
    <property type="component" value="Unassembled WGS sequence"/>
</dbReference>
<accession>A0A0B7GTU5</accession>
<dbReference type="RefSeq" id="WP_002698778.1">
    <property type="nucleotide sequence ID" value="NZ_CDNC01000004.1"/>
</dbReference>
<dbReference type="GeneID" id="57752619"/>
<dbReference type="AlphaFoldDB" id="A0A0B7GTU5"/>
<dbReference type="InterPro" id="IPR052509">
    <property type="entry name" value="Metal_resp_DNA-bind_regulator"/>
</dbReference>
<proteinExistence type="predicted"/>
<evidence type="ECO:0000313" key="3">
    <source>
        <dbReference type="Proteomes" id="UP000042527"/>
    </source>
</evidence>
<protein>
    <recommendedName>
        <fullName evidence="1">Transcription regulator PadR N-terminal domain-containing protein</fullName>
    </recommendedName>
</protein>
<dbReference type="EMBL" id="CDNC01000004">
    <property type="protein sequence ID" value="CEM60947.1"/>
    <property type="molecule type" value="Genomic_DNA"/>
</dbReference>
<dbReference type="InterPro" id="IPR005149">
    <property type="entry name" value="Tscrpt_reg_PadR_N"/>
</dbReference>
<keyword evidence="3" id="KW-1185">Reference proteome</keyword>
<evidence type="ECO:0000313" key="2">
    <source>
        <dbReference type="EMBL" id="CEM60947.1"/>
    </source>
</evidence>
<dbReference type="PANTHER" id="PTHR33169">
    <property type="entry name" value="PADR-FAMILY TRANSCRIPTIONAL REGULATOR"/>
    <property type="match status" value="1"/>
</dbReference>
<organism evidence="2 3">
    <name type="scientific">Treponema phagedenis</name>
    <dbReference type="NCBI Taxonomy" id="162"/>
    <lineage>
        <taxon>Bacteria</taxon>
        <taxon>Pseudomonadati</taxon>
        <taxon>Spirochaetota</taxon>
        <taxon>Spirochaetia</taxon>
        <taxon>Spirochaetales</taxon>
        <taxon>Treponemataceae</taxon>
        <taxon>Treponema</taxon>
    </lineage>
</organism>
<evidence type="ECO:0000259" key="1">
    <source>
        <dbReference type="Pfam" id="PF03551"/>
    </source>
</evidence>
<dbReference type="InterPro" id="IPR036388">
    <property type="entry name" value="WH-like_DNA-bd_sf"/>
</dbReference>
<sequence length="111" mass="12500">MAIVSTDIMRGVHDILILSLLVKADSYGYEISQNITNYSAGAYTIKETTLYSALGRLEKSGYIVSYDGDKTLGPPRTYFKLTNFGKQYLMDKIAEWKSITKLLDTFIKLAE</sequence>
<dbReference type="PANTHER" id="PTHR33169:SF14">
    <property type="entry name" value="TRANSCRIPTIONAL REGULATOR RV3488"/>
    <property type="match status" value="1"/>
</dbReference>
<reference evidence="3" key="1">
    <citation type="submission" date="2015-01" db="EMBL/GenBank/DDBJ databases">
        <authorList>
            <person name="Manzoor Shahid"/>
            <person name="Zubair Saima"/>
        </authorList>
    </citation>
    <scope>NUCLEOTIDE SEQUENCE [LARGE SCALE GENOMIC DNA]</scope>
    <source>
        <strain evidence="3">V1</strain>
    </source>
</reference>